<evidence type="ECO:0000259" key="6">
    <source>
        <dbReference type="Pfam" id="PF00881"/>
    </source>
</evidence>
<comment type="caution">
    <text evidence="7">The sequence shown here is derived from an EMBL/GenBank/DDBJ whole genome shotgun (WGS) entry which is preliminary data.</text>
</comment>
<dbReference type="Pfam" id="PF00881">
    <property type="entry name" value="Nitroreductase"/>
    <property type="match status" value="1"/>
</dbReference>
<sequence>MNPDDVKAFFDAHWTVRAFQPVAMPAEHLDVLLHAAQRAPTDATAQMYSFVRLVDSALRGKIAELTHNPHFATASEALVVCADVHRLRLLLERGDFTYGSWSAASVHFAIGDAVLAGQNLLTAAEMLGYRGCWIGGVLSALPEIVDLLRLPSGVVPFSGLVVGVPAEAPRTRPRVARDLVVHQDAYREPSPEELDGALADMASITARGNWAQSLARYFASDGTMEAREVLLRRVLLRQGFDHVRLPGEVASDPLTESLDALFEAAERAGFSDVRVRRRGGGFEAWLDRVEVAHRGDGSSPSEALRSAIADAERSA</sequence>
<feature type="region of interest" description="Disordered" evidence="5">
    <location>
        <begin position="294"/>
        <end position="315"/>
    </location>
</feature>
<dbReference type="InterPro" id="IPR000415">
    <property type="entry name" value="Nitroreductase-like"/>
</dbReference>
<keyword evidence="8" id="KW-1185">Reference proteome</keyword>
<evidence type="ECO:0000256" key="4">
    <source>
        <dbReference type="ARBA" id="ARBA00023002"/>
    </source>
</evidence>
<dbReference type="PANTHER" id="PTHR43425">
    <property type="entry name" value="OXYGEN-INSENSITIVE NADPH NITROREDUCTASE"/>
    <property type="match status" value="1"/>
</dbReference>
<dbReference type="InterPro" id="IPR029479">
    <property type="entry name" value="Nitroreductase"/>
</dbReference>
<dbReference type="RefSeq" id="WP_110885427.1">
    <property type="nucleotide sequence ID" value="NZ_QJSX01000002.1"/>
</dbReference>
<accession>A0A318SF69</accession>
<dbReference type="EMBL" id="QJSX01000002">
    <property type="protein sequence ID" value="PYE55895.1"/>
    <property type="molecule type" value="Genomic_DNA"/>
</dbReference>
<evidence type="ECO:0000256" key="5">
    <source>
        <dbReference type="SAM" id="MobiDB-lite"/>
    </source>
</evidence>
<evidence type="ECO:0000256" key="2">
    <source>
        <dbReference type="ARBA" id="ARBA00022630"/>
    </source>
</evidence>
<evidence type="ECO:0000256" key="3">
    <source>
        <dbReference type="ARBA" id="ARBA00022643"/>
    </source>
</evidence>
<dbReference type="Gene3D" id="3.40.109.10">
    <property type="entry name" value="NADH Oxidase"/>
    <property type="match status" value="1"/>
</dbReference>
<evidence type="ECO:0000256" key="1">
    <source>
        <dbReference type="ARBA" id="ARBA00008366"/>
    </source>
</evidence>
<dbReference type="Proteomes" id="UP000248326">
    <property type="component" value="Unassembled WGS sequence"/>
</dbReference>
<dbReference type="OrthoDB" id="9775805at2"/>
<evidence type="ECO:0000313" key="7">
    <source>
        <dbReference type="EMBL" id="PYE55895.1"/>
    </source>
</evidence>
<protein>
    <submittedName>
        <fullName evidence="7">Nitroreductase</fullName>
    </submittedName>
</protein>
<keyword evidence="4" id="KW-0560">Oxidoreductase</keyword>
<dbReference type="GO" id="GO:0016491">
    <property type="term" value="F:oxidoreductase activity"/>
    <property type="evidence" value="ECO:0007669"/>
    <property type="project" value="UniProtKB-KW"/>
</dbReference>
<dbReference type="SUPFAM" id="SSF55469">
    <property type="entry name" value="FMN-dependent nitroreductase-like"/>
    <property type="match status" value="1"/>
</dbReference>
<keyword evidence="2" id="KW-0285">Flavoprotein</keyword>
<proteinExistence type="inferred from homology"/>
<dbReference type="AlphaFoldDB" id="A0A318SF69"/>
<dbReference type="PANTHER" id="PTHR43425:SF2">
    <property type="entry name" value="OXYGEN-INSENSITIVE NADPH NITROREDUCTASE"/>
    <property type="match status" value="1"/>
</dbReference>
<comment type="similarity">
    <text evidence="1">Belongs to the flavin oxidoreductase frp family.</text>
</comment>
<name>A0A318SF69_9DEIO</name>
<dbReference type="InterPro" id="IPR016446">
    <property type="entry name" value="Flavin_OxRdtase_Frp"/>
</dbReference>
<keyword evidence="3" id="KW-0288">FMN</keyword>
<organism evidence="7 8">
    <name type="scientific">Deinococcus yavapaiensis KR-236</name>
    <dbReference type="NCBI Taxonomy" id="694435"/>
    <lineage>
        <taxon>Bacteria</taxon>
        <taxon>Thermotogati</taxon>
        <taxon>Deinococcota</taxon>
        <taxon>Deinococci</taxon>
        <taxon>Deinococcales</taxon>
        <taxon>Deinococcaceae</taxon>
        <taxon>Deinococcus</taxon>
    </lineage>
</organism>
<reference evidence="7 8" key="1">
    <citation type="submission" date="2018-06" db="EMBL/GenBank/DDBJ databases">
        <title>Genomic Encyclopedia of Type Strains, Phase IV (KMG-IV): sequencing the most valuable type-strain genomes for metagenomic binning, comparative biology and taxonomic classification.</title>
        <authorList>
            <person name="Goeker M."/>
        </authorList>
    </citation>
    <scope>NUCLEOTIDE SEQUENCE [LARGE SCALE GENOMIC DNA]</scope>
    <source>
        <strain evidence="7 8">DSM 18048</strain>
    </source>
</reference>
<feature type="domain" description="Nitroreductase" evidence="6">
    <location>
        <begin position="14"/>
        <end position="163"/>
    </location>
</feature>
<gene>
    <name evidence="7" type="ORF">DES52_102261</name>
</gene>
<evidence type="ECO:0000313" key="8">
    <source>
        <dbReference type="Proteomes" id="UP000248326"/>
    </source>
</evidence>